<dbReference type="HOGENOM" id="CLU_177580_3_0_3"/>
<dbReference type="InterPro" id="IPR013406">
    <property type="entry name" value="CHP02574_addiction_mod"/>
</dbReference>
<protein>
    <submittedName>
        <fullName evidence="1">Putative addiction module component</fullName>
    </submittedName>
</protein>
<proteinExistence type="predicted"/>
<dbReference type="Proteomes" id="UP000003959">
    <property type="component" value="Unassembled WGS sequence"/>
</dbReference>
<dbReference type="eggNOG" id="ENOG50334BF">
    <property type="taxonomic scope" value="Bacteria"/>
</dbReference>
<dbReference type="AlphaFoldDB" id="F4Y1G5"/>
<reference evidence="2" key="1">
    <citation type="journal article" date="2011" name="Proc. Natl. Acad. Sci. U.S.A.">
        <title>Genomic insights into the physiology and ecology of the marine filamentous cyanobacterium Lyngbya majuscula.</title>
        <authorList>
            <person name="Jones A.C."/>
            <person name="Monroe E.A."/>
            <person name="Podell S."/>
            <person name="Hess W.R."/>
            <person name="Klages S."/>
            <person name="Esquenazi E."/>
            <person name="Niessen S."/>
            <person name="Hoover H."/>
            <person name="Rothmann M."/>
            <person name="Lasken R.S."/>
            <person name="Yates J.R.III."/>
            <person name="Reinhardt R."/>
            <person name="Kube M."/>
            <person name="Burkart M.D."/>
            <person name="Allen E.E."/>
            <person name="Dorrestein P.C."/>
            <person name="Gerwick W.H."/>
            <person name="Gerwick L."/>
        </authorList>
    </citation>
    <scope>NUCLEOTIDE SEQUENCE [LARGE SCALE GENOMIC DNA]</scope>
    <source>
        <strain evidence="2">3L</strain>
    </source>
</reference>
<dbReference type="EMBL" id="GL890970">
    <property type="protein sequence ID" value="EGJ29107.1"/>
    <property type="molecule type" value="Genomic_DNA"/>
</dbReference>
<evidence type="ECO:0000313" key="2">
    <source>
        <dbReference type="Proteomes" id="UP000003959"/>
    </source>
</evidence>
<dbReference type="Pfam" id="PF09720">
    <property type="entry name" value="Unstab_antitox"/>
    <property type="match status" value="1"/>
</dbReference>
<evidence type="ECO:0000313" key="1">
    <source>
        <dbReference type="EMBL" id="EGJ29107.1"/>
    </source>
</evidence>
<organism evidence="1 2">
    <name type="scientific">Moorena producens 3L</name>
    <dbReference type="NCBI Taxonomy" id="489825"/>
    <lineage>
        <taxon>Bacteria</taxon>
        <taxon>Bacillati</taxon>
        <taxon>Cyanobacteriota</taxon>
        <taxon>Cyanophyceae</taxon>
        <taxon>Coleofasciculales</taxon>
        <taxon>Coleofasciculaceae</taxon>
        <taxon>Moorena</taxon>
    </lineage>
</organism>
<sequence length="76" mass="8626">MVSVEQVIKEALSLPSAWRALLAQKLVESLEFDVDENLQALWVSEAKKRRDEIRSGMVQPIPGEEGLARVRRLLEP</sequence>
<gene>
    <name evidence="1" type="ORF">LYNGBM3L_64110</name>
</gene>
<dbReference type="OrthoDB" id="516945at2"/>
<name>F4Y1G5_9CYAN</name>
<accession>F4Y1G5</accession>
<keyword evidence="2" id="KW-1185">Reference proteome</keyword>
<dbReference type="RefSeq" id="WP_008189886.1">
    <property type="nucleotide sequence ID" value="NZ_GL890970.1"/>
</dbReference>